<dbReference type="RefSeq" id="WP_171677435.1">
    <property type="nucleotide sequence ID" value="NZ_BAAAGT010000016.1"/>
</dbReference>
<sequence length="328" mass="35997">MGINDVDDLREHLQWAVELEHATLPPYLCALYSLDPARNADAVELVGSVFVEEMIHLSLAANILNAVGGAPRLDAPELLPGFPRQLPHGSVELELLPFGPAALEMFLKLEQPEAAGAPPEDDHYETIGQFYQAIELGLRELCERLGEEKVFTGDPKRQVTVGTFQHTNGKLDAVTDLASALAALEEIVEQGEGAGGIWDGDRDFFHPDRDEVAHYYRFEELELGRRYQRGDTPASGPTGEPITLDPAGIAPMPPNPQPSADPAVRAAQLEFDNTYCMVLYLLEQAFNGEPTMIRDSIRAMYGLKAGMLKLLNLGSGPTFTYIEPDDRT</sequence>
<reference evidence="2 5" key="2">
    <citation type="submission" date="2020-08" db="EMBL/GenBank/DDBJ databases">
        <title>Sequencing the genomes of 1000 actinobacteria strains.</title>
        <authorList>
            <person name="Klenk H.-P."/>
        </authorList>
    </citation>
    <scope>NUCLEOTIDE SEQUENCE [LARGE SCALE GENOMIC DNA]</scope>
    <source>
        <strain evidence="2 5">DSM 15626</strain>
    </source>
</reference>
<dbReference type="Gene3D" id="1.20.1260.10">
    <property type="match status" value="1"/>
</dbReference>
<name>A0A7Y4P1X2_9ACTN</name>
<evidence type="ECO:0000313" key="5">
    <source>
        <dbReference type="Proteomes" id="UP000553957"/>
    </source>
</evidence>
<dbReference type="PANTHER" id="PTHR34400:SF4">
    <property type="entry name" value="MEMBRANE PROTEIN"/>
    <property type="match status" value="1"/>
</dbReference>
<dbReference type="EMBL" id="JABJRC010000008">
    <property type="protein sequence ID" value="NOL44181.1"/>
    <property type="molecule type" value="Genomic_DNA"/>
</dbReference>
<evidence type="ECO:0000313" key="2">
    <source>
        <dbReference type="EMBL" id="MBB6571532.1"/>
    </source>
</evidence>
<evidence type="ECO:0000313" key="4">
    <source>
        <dbReference type="Proteomes" id="UP000534306"/>
    </source>
</evidence>
<protein>
    <recommendedName>
        <fullName evidence="1">Iminophenyl-pyruvate dimer synthase domain-containing protein</fullName>
    </recommendedName>
</protein>
<keyword evidence="4" id="KW-1185">Reference proteome</keyword>
<organism evidence="3 4">
    <name type="scientific">Kribbella sandramycini</name>
    <dbReference type="NCBI Taxonomy" id="60450"/>
    <lineage>
        <taxon>Bacteria</taxon>
        <taxon>Bacillati</taxon>
        <taxon>Actinomycetota</taxon>
        <taxon>Actinomycetes</taxon>
        <taxon>Propionibacteriales</taxon>
        <taxon>Kribbellaceae</taxon>
        <taxon>Kribbella</taxon>
    </lineage>
</organism>
<dbReference type="EMBL" id="JACHKF010000001">
    <property type="protein sequence ID" value="MBB6571532.1"/>
    <property type="molecule type" value="Genomic_DNA"/>
</dbReference>
<accession>A0A7Y4P1X2</accession>
<dbReference type="Proteomes" id="UP000553957">
    <property type="component" value="Unassembled WGS sequence"/>
</dbReference>
<dbReference type="AlphaFoldDB" id="A0A7Y4P1X2"/>
<dbReference type="PANTHER" id="PTHR34400">
    <property type="match status" value="1"/>
</dbReference>
<feature type="domain" description="Iminophenyl-pyruvate dimer synthase" evidence="1">
    <location>
        <begin position="13"/>
        <end position="222"/>
    </location>
</feature>
<dbReference type="InterPro" id="IPR026820">
    <property type="entry name" value="VioB/RebD_dom"/>
</dbReference>
<dbReference type="InterPro" id="IPR012347">
    <property type="entry name" value="Ferritin-like"/>
</dbReference>
<evidence type="ECO:0000259" key="1">
    <source>
        <dbReference type="Pfam" id="PF12902"/>
    </source>
</evidence>
<dbReference type="Pfam" id="PF12902">
    <property type="entry name" value="Ferritin-like"/>
    <property type="match status" value="1"/>
</dbReference>
<dbReference type="Proteomes" id="UP000534306">
    <property type="component" value="Unassembled WGS sequence"/>
</dbReference>
<evidence type="ECO:0000313" key="3">
    <source>
        <dbReference type="EMBL" id="NOL44181.1"/>
    </source>
</evidence>
<proteinExistence type="predicted"/>
<reference evidence="3 4" key="1">
    <citation type="submission" date="2020-05" db="EMBL/GenBank/DDBJ databases">
        <title>Genome sequence of Kribbella sandramycini ATCC 39419.</title>
        <authorList>
            <person name="Maclea K.S."/>
            <person name="Fair J.L."/>
        </authorList>
    </citation>
    <scope>NUCLEOTIDE SEQUENCE [LARGE SCALE GENOMIC DNA]</scope>
    <source>
        <strain evidence="3 4">ATCC 39419</strain>
    </source>
</reference>
<gene>
    <name evidence="2" type="ORF">HNR71_007169</name>
    <name evidence="3" type="ORF">HPO96_28430</name>
</gene>
<comment type="caution">
    <text evidence="3">The sequence shown here is derived from an EMBL/GenBank/DDBJ whole genome shotgun (WGS) entry which is preliminary data.</text>
</comment>